<dbReference type="EC" id="3.1.26.4" evidence="2"/>
<evidence type="ECO:0000256" key="2">
    <source>
        <dbReference type="ARBA" id="ARBA00012180"/>
    </source>
</evidence>
<dbReference type="Gene3D" id="1.10.340.70">
    <property type="match status" value="1"/>
</dbReference>
<keyword evidence="4" id="KW-0808">Transferase</keyword>
<keyword evidence="11" id="KW-0863">Zinc-finger</keyword>
<evidence type="ECO:0000256" key="3">
    <source>
        <dbReference type="ARBA" id="ARBA00022670"/>
    </source>
</evidence>
<dbReference type="Pfam" id="PF17919">
    <property type="entry name" value="RT_RNaseH_2"/>
    <property type="match status" value="1"/>
</dbReference>
<dbReference type="FunFam" id="3.10.10.10:FF:000007">
    <property type="entry name" value="Retrovirus-related Pol polyprotein from transposon 17.6-like Protein"/>
    <property type="match status" value="1"/>
</dbReference>
<dbReference type="Pfam" id="PF17921">
    <property type="entry name" value="Integrase_H2C2"/>
    <property type="match status" value="1"/>
</dbReference>
<keyword evidence="11" id="KW-0862">Zinc</keyword>
<dbReference type="Gene3D" id="3.30.70.270">
    <property type="match status" value="2"/>
</dbReference>
<sequence>MAERGQDTSDLFTPLVGRGRGLYRVGENTGAVPKLLFPSTFSAPNTSPSSGLAQPACSTPSDNNSDVTQQLRELIGELGNQIGESIASRLLASQNVASPLPTTASGLTKSEPSLESSKVSFIVRSDIKEPPMFRGDESDKYTVQEWIDVMELYLQKSSCPEAEKADTVLSHLLGRAKNIIKVGLKSTASTSPASVERIYDILRHYFSDHPVSLLPLADFYATQPKPKESPVDYWVRLNSAAERANSHLKCNGSNMENMSAEVAMMFIRNCPDPELSSVFKCKPMSRWSIEEIQEAIDEHQRESQCRRITSTVKPRTFQVSTAKAVPSFEDVVQSEVAAINTTACISSSHPEAAKTVPNNSDALERVLNMLERVLERTSQPAHSSSGSFQTHRARFSSCRVCGDSAHSTRSHCMREKRCLICMRIGHQRKDCPNAVEPAPQPIGASHSQGNEHARIGEGTINKDVLLFYEESCKAIPDKSVLYQNVMKLEKADSLFYTDVSIVGAQVVLRALLDSGSMACTMNEEAERKLKCAGVVLEPSETRPDIILVGCGGVNIRPESIYQLEMEVYGQAVSVPTLVVPGQRDEIILGTNVIKYIISQMKSIQGYWRVLSRPESSENDEIAQFLNMLSGLHRWKGTEMPSKVGTAKLTQAVVLCPQQEHLVWARLPATVPISEGSAILVEPLRSHSNKSIIVGRVVASMNNEGWVPVKVLNVSNKPVTLRKSTKLADVFPCIALEDLDISPQHSASHELKVSNQKAQGLNDNSVPADLSFLDRLDILGLGDLDIEACEVSQHWKERLVQLICKYEDVFSKNKLDCGRAKDFFHRIHLADDRPFRLPYRRVPPAHYHKLREALSEMEEREIIRKSSSEWASPVVLVWKKSGDLRICVDYRWLNARTIKDAHPLPHQADCLAALGGNAIFSAMDLTSGFYNIEMAEEDKKFTAFTTPMGLYEFNRLPQGLCNSPASFMRLMMHIFGDQNFLTILCYLDDLLVFAPNEGVALKRLELVFSRLRAHGLKLAPKKCHLFRRSVRFLGHVIDEKGVAADPDKVQAITAMTERDLMMEDGATPSQKKIKSFLGMVMFYQRFIQGCSSIAKPLFALTAAPKGQKNNGTKLSAFRKLSPNDWKKEQRDSFSQLKSALLESVVLAHPDFNRPFILSTDASLDGLGAVLSQVPEGETRARPIAFASKALTRAQSNYPAHRLEFLALKWSVCDKFSHWLKGHSFTVWTDNNPLTYILTKPRLDACEQRWVAKLAPYNFSIQYIPGSKNVVADAMSRQPFVREHVSQRLVTEPYENLLEEANHFKEDVVQHAFRISSQYQSVEPQFLDQRREMLSPDEVSAVLESQAEWSAGPKDKVYHWLTQDIHNSVPAGQSTLPVFTLRELQDKQLEDPVLARVLSYVSRGRRPSRRERTKETAKILKTLKQWEKLKTLDGILYRVCKDQLTRKIRWQYVVPSSLIERVLEGVHDKAGHQGQARTLYLARERFFWVGMERDVREYVKCCKRCVVSKTPEPEARAPLESVKTTRPLELVCIDFWCAEDRKGGSVDVLVVTDHFTKMAHAFACSNQSAKQVARQLWDRYFCIYGFPERIHADQGANFESELIQELMQLAGVKKSRTTAYHPMGNGLAERFNRTLGSMIRALPPRDKQQWPQMLQTLTFAYNCTAHESTGYAPFYLMYGRIPRLPIDVMFHSVGRDNEITDYGSYVAKMKDDLKEALDLAQTNASASQQRQTELYNMRTKGCDIEEGDRVLLANKGERGRRKLADKWESVPYVVVTKDSRCHIFRVKNTSTGQEKVVHRNLMLQANFLPLETEENESCHDGSLSSQEQSDETLTQNTTPQNDPHEAERISEWVASLPATGDSVEERSDIGDLESAMDPVGPEELTNTHDQETGSDCPQLSSQFIPPNSANTQDGVHADDIMPGVRERHRAISTLSISSAPPNVSEVVTRARE</sequence>
<feature type="domain" description="CCHC-type" evidence="13">
    <location>
        <begin position="417"/>
        <end position="433"/>
    </location>
</feature>
<dbReference type="Pfam" id="PF00665">
    <property type="entry name" value="rve"/>
    <property type="match status" value="1"/>
</dbReference>
<evidence type="ECO:0000259" key="15">
    <source>
        <dbReference type="PROSITE" id="PS50994"/>
    </source>
</evidence>
<keyword evidence="11" id="KW-0479">Metal-binding</keyword>
<accession>A0ABD0RGU1</accession>
<feature type="compositionally biased region" description="Polar residues" evidence="12">
    <location>
        <begin position="1891"/>
        <end position="1911"/>
    </location>
</feature>
<feature type="domain" description="Integrase catalytic" evidence="15">
    <location>
        <begin position="1521"/>
        <end position="1679"/>
    </location>
</feature>
<dbReference type="Pfam" id="PF00078">
    <property type="entry name" value="RVT_1"/>
    <property type="match status" value="1"/>
</dbReference>
<dbReference type="EMBL" id="JAMKFB020000003">
    <property type="protein sequence ID" value="KAL0196715.1"/>
    <property type="molecule type" value="Genomic_DNA"/>
</dbReference>
<evidence type="ECO:0000259" key="13">
    <source>
        <dbReference type="PROSITE" id="PS50158"/>
    </source>
</evidence>
<evidence type="ECO:0000256" key="10">
    <source>
        <dbReference type="ARBA" id="ARBA00039658"/>
    </source>
</evidence>
<dbReference type="GO" id="GO:0006508">
    <property type="term" value="P:proteolysis"/>
    <property type="evidence" value="ECO:0007669"/>
    <property type="project" value="UniProtKB-KW"/>
</dbReference>
<dbReference type="SUPFAM" id="SSF56672">
    <property type="entry name" value="DNA/RNA polymerases"/>
    <property type="match status" value="1"/>
</dbReference>
<keyword evidence="7" id="KW-0255">Endonuclease</keyword>
<dbReference type="InterPro" id="IPR012337">
    <property type="entry name" value="RNaseH-like_sf"/>
</dbReference>
<keyword evidence="3" id="KW-0645">Protease</keyword>
<reference evidence="16 17" key="1">
    <citation type="submission" date="2024-05" db="EMBL/GenBank/DDBJ databases">
        <title>Genome sequencing and assembly of Indian major carp, Cirrhinus mrigala (Hamilton, 1822).</title>
        <authorList>
            <person name="Mohindra V."/>
            <person name="Chowdhury L.M."/>
            <person name="Lal K."/>
            <person name="Jena J.K."/>
        </authorList>
    </citation>
    <scope>NUCLEOTIDE SEQUENCE [LARGE SCALE GENOMIC DNA]</scope>
    <source>
        <strain evidence="16">CM1030</strain>
        <tissue evidence="16">Blood</tissue>
    </source>
</reference>
<feature type="region of interest" description="Disordered" evidence="12">
    <location>
        <begin position="43"/>
        <end position="66"/>
    </location>
</feature>
<evidence type="ECO:0000256" key="5">
    <source>
        <dbReference type="ARBA" id="ARBA00022695"/>
    </source>
</evidence>
<dbReference type="PROSITE" id="PS50158">
    <property type="entry name" value="ZF_CCHC"/>
    <property type="match status" value="1"/>
</dbReference>
<evidence type="ECO:0000256" key="9">
    <source>
        <dbReference type="ARBA" id="ARBA00022918"/>
    </source>
</evidence>
<gene>
    <name evidence="16" type="ORF">M9458_005255</name>
</gene>
<evidence type="ECO:0000256" key="4">
    <source>
        <dbReference type="ARBA" id="ARBA00022679"/>
    </source>
</evidence>
<evidence type="ECO:0000256" key="12">
    <source>
        <dbReference type="SAM" id="MobiDB-lite"/>
    </source>
</evidence>
<dbReference type="CDD" id="cd09274">
    <property type="entry name" value="RNase_HI_RT_Ty3"/>
    <property type="match status" value="1"/>
</dbReference>
<dbReference type="CDD" id="cd00303">
    <property type="entry name" value="retropepsin_like"/>
    <property type="match status" value="1"/>
</dbReference>
<dbReference type="Gene3D" id="3.30.420.10">
    <property type="entry name" value="Ribonuclease H-like superfamily/Ribonuclease H"/>
    <property type="match status" value="1"/>
</dbReference>
<dbReference type="InterPro" id="IPR001878">
    <property type="entry name" value="Znf_CCHC"/>
</dbReference>
<evidence type="ECO:0000256" key="1">
    <source>
        <dbReference type="ARBA" id="ARBA00010879"/>
    </source>
</evidence>
<comment type="similarity">
    <text evidence="1">Belongs to the beta type-B retroviral polymerase family. HERV class-II K(HML-2) pol subfamily.</text>
</comment>
<organism evidence="16 17">
    <name type="scientific">Cirrhinus mrigala</name>
    <name type="common">Mrigala</name>
    <dbReference type="NCBI Taxonomy" id="683832"/>
    <lineage>
        <taxon>Eukaryota</taxon>
        <taxon>Metazoa</taxon>
        <taxon>Chordata</taxon>
        <taxon>Craniata</taxon>
        <taxon>Vertebrata</taxon>
        <taxon>Euteleostomi</taxon>
        <taxon>Actinopterygii</taxon>
        <taxon>Neopterygii</taxon>
        <taxon>Teleostei</taxon>
        <taxon>Ostariophysi</taxon>
        <taxon>Cypriniformes</taxon>
        <taxon>Cyprinidae</taxon>
        <taxon>Labeoninae</taxon>
        <taxon>Labeonini</taxon>
        <taxon>Cirrhinus</taxon>
    </lineage>
</organism>
<dbReference type="GO" id="GO:0008233">
    <property type="term" value="F:peptidase activity"/>
    <property type="evidence" value="ECO:0007669"/>
    <property type="project" value="UniProtKB-KW"/>
</dbReference>
<feature type="region of interest" description="Disordered" evidence="12">
    <location>
        <begin position="1870"/>
        <end position="1915"/>
    </location>
</feature>
<dbReference type="PROSITE" id="PS50878">
    <property type="entry name" value="RT_POL"/>
    <property type="match status" value="1"/>
</dbReference>
<dbReference type="InterPro" id="IPR021109">
    <property type="entry name" value="Peptidase_aspartic_dom_sf"/>
</dbReference>
<dbReference type="FunFam" id="3.30.420.10:FF:000032">
    <property type="entry name" value="Retrovirus-related Pol polyprotein from transposon 297-like Protein"/>
    <property type="match status" value="1"/>
</dbReference>
<name>A0ABD0RGU1_CIRMR</name>
<dbReference type="InterPro" id="IPR041588">
    <property type="entry name" value="Integrase_H2C2"/>
</dbReference>
<keyword evidence="9" id="KW-0695">RNA-directed DNA polymerase</keyword>
<dbReference type="PANTHER" id="PTHR37984">
    <property type="entry name" value="PROTEIN CBG26694"/>
    <property type="match status" value="1"/>
</dbReference>
<keyword evidence="5" id="KW-0548">Nucleotidyltransferase</keyword>
<evidence type="ECO:0000313" key="16">
    <source>
        <dbReference type="EMBL" id="KAL0196715.1"/>
    </source>
</evidence>
<dbReference type="GO" id="GO:0003964">
    <property type="term" value="F:RNA-directed DNA polymerase activity"/>
    <property type="evidence" value="ECO:0007669"/>
    <property type="project" value="UniProtKB-KW"/>
</dbReference>
<evidence type="ECO:0000256" key="8">
    <source>
        <dbReference type="ARBA" id="ARBA00022801"/>
    </source>
</evidence>
<dbReference type="InterPro" id="IPR050951">
    <property type="entry name" value="Retrovirus_Pol_polyprotein"/>
</dbReference>
<dbReference type="GO" id="GO:0004523">
    <property type="term" value="F:RNA-DNA hybrid ribonuclease activity"/>
    <property type="evidence" value="ECO:0007669"/>
    <property type="project" value="UniProtKB-EC"/>
</dbReference>
<dbReference type="FunFam" id="3.10.20.370:FF:000001">
    <property type="entry name" value="Retrovirus-related Pol polyprotein from transposon 17.6-like protein"/>
    <property type="match status" value="1"/>
</dbReference>
<dbReference type="Proteomes" id="UP001529510">
    <property type="component" value="Unassembled WGS sequence"/>
</dbReference>
<feature type="compositionally biased region" description="Polar residues" evidence="12">
    <location>
        <begin position="1820"/>
        <end position="1839"/>
    </location>
</feature>
<dbReference type="InterPro" id="IPR043128">
    <property type="entry name" value="Rev_trsase/Diguanyl_cyclase"/>
</dbReference>
<dbReference type="InterPro" id="IPR036397">
    <property type="entry name" value="RNaseH_sf"/>
</dbReference>
<evidence type="ECO:0000259" key="14">
    <source>
        <dbReference type="PROSITE" id="PS50878"/>
    </source>
</evidence>
<feature type="domain" description="Reverse transcriptase" evidence="14">
    <location>
        <begin position="857"/>
        <end position="1036"/>
    </location>
</feature>
<dbReference type="InterPro" id="IPR000477">
    <property type="entry name" value="RT_dom"/>
</dbReference>
<dbReference type="SUPFAM" id="SSF53098">
    <property type="entry name" value="Ribonuclease H-like"/>
    <property type="match status" value="1"/>
</dbReference>
<comment type="caution">
    <text evidence="16">The sequence shown here is derived from an EMBL/GenBank/DDBJ whole genome shotgun (WGS) entry which is preliminary data.</text>
</comment>
<feature type="region of interest" description="Disordered" evidence="12">
    <location>
        <begin position="1811"/>
        <end position="1843"/>
    </location>
</feature>
<evidence type="ECO:0000313" key="17">
    <source>
        <dbReference type="Proteomes" id="UP001529510"/>
    </source>
</evidence>
<dbReference type="PROSITE" id="PS50994">
    <property type="entry name" value="INTEGRASE"/>
    <property type="match status" value="1"/>
</dbReference>
<dbReference type="InterPro" id="IPR041577">
    <property type="entry name" value="RT_RNaseH_2"/>
</dbReference>
<dbReference type="FunFam" id="1.10.340.70:FF:000001">
    <property type="entry name" value="Retrovirus-related Pol polyprotein from transposon gypsy-like Protein"/>
    <property type="match status" value="1"/>
</dbReference>
<dbReference type="Gene3D" id="3.10.20.370">
    <property type="match status" value="1"/>
</dbReference>
<protein>
    <recommendedName>
        <fullName evidence="10">Gypsy retrotransposon integrase-like protein 1</fullName>
        <ecNumber evidence="2">3.1.26.4</ecNumber>
    </recommendedName>
</protein>
<evidence type="ECO:0000256" key="7">
    <source>
        <dbReference type="ARBA" id="ARBA00022759"/>
    </source>
</evidence>
<proteinExistence type="inferred from homology"/>
<dbReference type="InterPro" id="IPR043502">
    <property type="entry name" value="DNA/RNA_pol_sf"/>
</dbReference>
<dbReference type="PANTHER" id="PTHR37984:SF15">
    <property type="entry name" value="INTEGRASE CATALYTIC DOMAIN-CONTAINING PROTEIN"/>
    <property type="match status" value="1"/>
</dbReference>
<dbReference type="GO" id="GO:0008270">
    <property type="term" value="F:zinc ion binding"/>
    <property type="evidence" value="ECO:0007669"/>
    <property type="project" value="UniProtKB-KW"/>
</dbReference>
<keyword evidence="6" id="KW-0540">Nuclease</keyword>
<evidence type="ECO:0000256" key="6">
    <source>
        <dbReference type="ARBA" id="ARBA00022722"/>
    </source>
</evidence>
<dbReference type="Gene3D" id="3.10.10.10">
    <property type="entry name" value="HIV Type 1 Reverse Transcriptase, subunit A, domain 1"/>
    <property type="match status" value="1"/>
</dbReference>
<keyword evidence="17" id="KW-1185">Reference proteome</keyword>
<dbReference type="Gene3D" id="2.40.70.10">
    <property type="entry name" value="Acid Proteases"/>
    <property type="match status" value="1"/>
</dbReference>
<keyword evidence="8" id="KW-0378">Hydrolase</keyword>
<dbReference type="CDD" id="cd01647">
    <property type="entry name" value="RT_LTR"/>
    <property type="match status" value="1"/>
</dbReference>
<evidence type="ECO:0000256" key="11">
    <source>
        <dbReference type="PROSITE-ProRule" id="PRU00047"/>
    </source>
</evidence>
<dbReference type="InterPro" id="IPR001584">
    <property type="entry name" value="Integrase_cat-core"/>
</dbReference>